<evidence type="ECO:0000256" key="1">
    <source>
        <dbReference type="SAM" id="SignalP"/>
    </source>
</evidence>
<feature type="chain" id="PRO_5012499073" evidence="1">
    <location>
        <begin position="19"/>
        <end position="148"/>
    </location>
</feature>
<dbReference type="AlphaFoldDB" id="A0A1L7SQH3"/>
<dbReference type="VEuPathDB" id="FungiDB:FMAN_02064"/>
<dbReference type="EMBL" id="FCQH01000001">
    <property type="protein sequence ID" value="CVK85158.1"/>
    <property type="molecule type" value="Genomic_DNA"/>
</dbReference>
<dbReference type="RefSeq" id="XP_041677422.1">
    <property type="nucleotide sequence ID" value="XM_041826122.1"/>
</dbReference>
<protein>
    <submittedName>
        <fullName evidence="2">Uncharacterized protein</fullName>
    </submittedName>
</protein>
<name>A0A1L7SQH3_FUSMA</name>
<evidence type="ECO:0000313" key="3">
    <source>
        <dbReference type="Proteomes" id="UP000184255"/>
    </source>
</evidence>
<accession>A0A1L7SQH3</accession>
<gene>
    <name evidence="2" type="ORF">FMAN_02064</name>
</gene>
<sequence length="148" mass="16657">MHLQSWILPLFWPHTVFAIATTLTPNEIIDAGKNTIASTSKTLKTGPKLCKYLSSQLVLYAETIGLSNKQRILARSYLVNRTWHDLSIKARSTYRTTAGLLVSTCRQDLDKLCREPLGEGRTYDLSCELQRCNGEMATQNTPIAKLEK</sequence>
<reference evidence="3" key="1">
    <citation type="journal article" date="2016" name="Genome Biol. Evol.">
        <title>Comparative 'omics' of the Fusarium fujikuroi species complex highlights differences in genetic potential and metabolite synthesis.</title>
        <authorList>
            <person name="Niehaus E.-M."/>
            <person name="Muensterkoetter M."/>
            <person name="Proctor R.H."/>
            <person name="Brown D.W."/>
            <person name="Sharon A."/>
            <person name="Idan Y."/>
            <person name="Oren-Young L."/>
            <person name="Sieber C.M."/>
            <person name="Novak O."/>
            <person name="Pencik A."/>
            <person name="Tarkowska D."/>
            <person name="Hromadova K."/>
            <person name="Freeman S."/>
            <person name="Maymon M."/>
            <person name="Elazar M."/>
            <person name="Youssef S.A."/>
            <person name="El-Shabrawy E.S.M."/>
            <person name="Shalaby A.B.A."/>
            <person name="Houterman P."/>
            <person name="Brock N.L."/>
            <person name="Burkhardt I."/>
            <person name="Tsavkelova E.A."/>
            <person name="Dickschat J.S."/>
            <person name="Galuszka P."/>
            <person name="Gueldener U."/>
            <person name="Tudzynski B."/>
        </authorList>
    </citation>
    <scope>NUCLEOTIDE SEQUENCE [LARGE SCALE GENOMIC DNA]</scope>
    <source>
        <strain evidence="3">MRC7560</strain>
    </source>
</reference>
<keyword evidence="3" id="KW-1185">Reference proteome</keyword>
<evidence type="ECO:0000313" key="2">
    <source>
        <dbReference type="EMBL" id="CVK85158.1"/>
    </source>
</evidence>
<dbReference type="Proteomes" id="UP000184255">
    <property type="component" value="Unassembled WGS sequence"/>
</dbReference>
<dbReference type="GeneID" id="65081336"/>
<feature type="signal peptide" evidence="1">
    <location>
        <begin position="1"/>
        <end position="18"/>
    </location>
</feature>
<comment type="caution">
    <text evidence="2">The sequence shown here is derived from an EMBL/GenBank/DDBJ whole genome shotgun (WGS) entry which is preliminary data.</text>
</comment>
<proteinExistence type="predicted"/>
<keyword evidence="1" id="KW-0732">Signal</keyword>
<organism evidence="2 3">
    <name type="scientific">Fusarium mangiferae</name>
    <name type="common">Mango malformation disease fungus</name>
    <dbReference type="NCBI Taxonomy" id="192010"/>
    <lineage>
        <taxon>Eukaryota</taxon>
        <taxon>Fungi</taxon>
        <taxon>Dikarya</taxon>
        <taxon>Ascomycota</taxon>
        <taxon>Pezizomycotina</taxon>
        <taxon>Sordariomycetes</taxon>
        <taxon>Hypocreomycetidae</taxon>
        <taxon>Hypocreales</taxon>
        <taxon>Nectriaceae</taxon>
        <taxon>Fusarium</taxon>
        <taxon>Fusarium fujikuroi species complex</taxon>
    </lineage>
</organism>